<evidence type="ECO:0000256" key="2">
    <source>
        <dbReference type="ARBA" id="ARBA00023012"/>
    </source>
</evidence>
<dbReference type="SMART" id="SM00448">
    <property type="entry name" value="REC"/>
    <property type="match status" value="1"/>
</dbReference>
<dbReference type="CDD" id="cd00383">
    <property type="entry name" value="trans_reg_C"/>
    <property type="match status" value="1"/>
</dbReference>
<evidence type="ECO:0000259" key="8">
    <source>
        <dbReference type="PROSITE" id="PS50110"/>
    </source>
</evidence>
<dbReference type="RefSeq" id="WP_013460767.1">
    <property type="nucleotide sequence ID" value="NC_014762.1"/>
</dbReference>
<keyword evidence="1 6" id="KW-0597">Phosphoprotein</keyword>
<dbReference type="InterPro" id="IPR001867">
    <property type="entry name" value="OmpR/PhoB-type_DNA-bd"/>
</dbReference>
<accession>E4U213</accession>
<dbReference type="Proteomes" id="UP000008721">
    <property type="component" value="Chromosome"/>
</dbReference>
<dbReference type="OrthoDB" id="5514345at2"/>
<keyword evidence="2" id="KW-0902">Two-component regulatory system</keyword>
<dbReference type="KEGG" id="sku:Sulku_1910"/>
<dbReference type="InterPro" id="IPR039420">
    <property type="entry name" value="WalR-like"/>
</dbReference>
<reference evidence="10 11" key="1">
    <citation type="journal article" date="2012" name="Stand. Genomic Sci.">
        <title>Complete genome sequence of the sulfur compounds oxidizing chemolithoautotroph Sulfuricurvum kujiense type strain (YK-1(T)).</title>
        <authorList>
            <person name="Han C."/>
            <person name="Kotsyurbenko O."/>
            <person name="Chertkov O."/>
            <person name="Held B."/>
            <person name="Lapidus A."/>
            <person name="Nolan M."/>
            <person name="Lucas S."/>
            <person name="Hammon N."/>
            <person name="Deshpande S."/>
            <person name="Cheng J.F."/>
            <person name="Tapia R."/>
            <person name="Goodwin L.A."/>
            <person name="Pitluck S."/>
            <person name="Liolios K."/>
            <person name="Pagani I."/>
            <person name="Ivanova N."/>
            <person name="Mavromatis K."/>
            <person name="Mikhailova N."/>
            <person name="Pati A."/>
            <person name="Chen A."/>
            <person name="Palaniappan K."/>
            <person name="Land M."/>
            <person name="Hauser L."/>
            <person name="Chang Y.J."/>
            <person name="Jeffries C.D."/>
            <person name="Brambilla E.M."/>
            <person name="Rohde M."/>
            <person name="Spring S."/>
            <person name="Sikorski J."/>
            <person name="Goker M."/>
            <person name="Woyke T."/>
            <person name="Bristow J."/>
            <person name="Eisen J.A."/>
            <person name="Markowitz V."/>
            <person name="Hugenholtz P."/>
            <person name="Kyrpides N.C."/>
            <person name="Klenk H.P."/>
            <person name="Detter J.C."/>
        </authorList>
    </citation>
    <scope>NUCLEOTIDE SEQUENCE [LARGE SCALE GENOMIC DNA]</scope>
    <source>
        <strain evidence="11">ATCC BAA-921 / DSM 16994 / JCM 11577 / YK-1</strain>
    </source>
</reference>
<dbReference type="EMBL" id="CP002355">
    <property type="protein sequence ID" value="ADR34570.1"/>
    <property type="molecule type" value="Genomic_DNA"/>
</dbReference>
<dbReference type="AlphaFoldDB" id="E4U213"/>
<sequence>METSKPLYEELKNYSILIVEDEKAALASLVNVLKRYFKNVITATNGYEASDCILSKKIDIILTDMRMPYQDGVDFVKQIRELDFNTPVIFMSAHSDSETLLRVIPLNITEYLIKPIQIEKVLELCQKMFREKSENLNKQRAERNIHYLPNGIHVDLGDKTVYQNDMMILLTKKEFELLTLLLKNKHSVLSKTQIEYSLWNGELISERSVKTLMKKLREKIGEDSIVTVKNLGYKISTD</sequence>
<dbReference type="GO" id="GO:0032993">
    <property type="term" value="C:protein-DNA complex"/>
    <property type="evidence" value="ECO:0007669"/>
    <property type="project" value="TreeGrafter"/>
</dbReference>
<evidence type="ECO:0000256" key="7">
    <source>
        <dbReference type="PROSITE-ProRule" id="PRU01091"/>
    </source>
</evidence>
<dbReference type="SUPFAM" id="SSF52172">
    <property type="entry name" value="CheY-like"/>
    <property type="match status" value="1"/>
</dbReference>
<evidence type="ECO:0000256" key="3">
    <source>
        <dbReference type="ARBA" id="ARBA00023015"/>
    </source>
</evidence>
<dbReference type="Pfam" id="PF00072">
    <property type="entry name" value="Response_reg"/>
    <property type="match status" value="1"/>
</dbReference>
<name>E4U213_SULKY</name>
<evidence type="ECO:0000256" key="1">
    <source>
        <dbReference type="ARBA" id="ARBA00022553"/>
    </source>
</evidence>
<dbReference type="Gene3D" id="3.40.50.2300">
    <property type="match status" value="1"/>
</dbReference>
<dbReference type="CDD" id="cd00156">
    <property type="entry name" value="REC"/>
    <property type="match status" value="1"/>
</dbReference>
<organism evidence="10 11">
    <name type="scientific">Sulfuricurvum kujiense (strain ATCC BAA-921 / DSM 16994 / JCM 11577 / YK-1)</name>
    <dbReference type="NCBI Taxonomy" id="709032"/>
    <lineage>
        <taxon>Bacteria</taxon>
        <taxon>Pseudomonadati</taxon>
        <taxon>Campylobacterota</taxon>
        <taxon>Epsilonproteobacteria</taxon>
        <taxon>Campylobacterales</taxon>
        <taxon>Sulfurimonadaceae</taxon>
        <taxon>Sulfuricurvum</taxon>
    </lineage>
</organism>
<evidence type="ECO:0000256" key="6">
    <source>
        <dbReference type="PROSITE-ProRule" id="PRU00169"/>
    </source>
</evidence>
<proteinExistence type="predicted"/>
<evidence type="ECO:0000313" key="10">
    <source>
        <dbReference type="EMBL" id="ADR34570.1"/>
    </source>
</evidence>
<keyword evidence="4 7" id="KW-0238">DNA-binding</keyword>
<dbReference type="InterPro" id="IPR011006">
    <property type="entry name" value="CheY-like_superfamily"/>
</dbReference>
<evidence type="ECO:0000313" key="11">
    <source>
        <dbReference type="Proteomes" id="UP000008721"/>
    </source>
</evidence>
<feature type="modified residue" description="4-aspartylphosphate" evidence="6">
    <location>
        <position position="64"/>
    </location>
</feature>
<protein>
    <submittedName>
        <fullName evidence="10">Two component transcriptional regulator, winged helix family</fullName>
    </submittedName>
</protein>
<gene>
    <name evidence="10" type="ordered locus">Sulku_1910</name>
</gene>
<dbReference type="PANTHER" id="PTHR48111:SF1">
    <property type="entry name" value="TWO-COMPONENT RESPONSE REGULATOR ORR33"/>
    <property type="match status" value="1"/>
</dbReference>
<evidence type="ECO:0000259" key="9">
    <source>
        <dbReference type="PROSITE" id="PS51755"/>
    </source>
</evidence>
<dbReference type="InterPro" id="IPR001789">
    <property type="entry name" value="Sig_transdc_resp-reg_receiver"/>
</dbReference>
<keyword evidence="3" id="KW-0805">Transcription regulation</keyword>
<dbReference type="GO" id="GO:0006355">
    <property type="term" value="P:regulation of DNA-templated transcription"/>
    <property type="evidence" value="ECO:0007669"/>
    <property type="project" value="InterPro"/>
</dbReference>
<feature type="DNA-binding region" description="OmpR/PhoB-type" evidence="7">
    <location>
        <begin position="143"/>
        <end position="237"/>
    </location>
</feature>
<dbReference type="InterPro" id="IPR036388">
    <property type="entry name" value="WH-like_DNA-bd_sf"/>
</dbReference>
<dbReference type="STRING" id="709032.Sulku_1910"/>
<dbReference type="GO" id="GO:0000976">
    <property type="term" value="F:transcription cis-regulatory region binding"/>
    <property type="evidence" value="ECO:0007669"/>
    <property type="project" value="TreeGrafter"/>
</dbReference>
<feature type="domain" description="OmpR/PhoB-type" evidence="9">
    <location>
        <begin position="143"/>
        <end position="237"/>
    </location>
</feature>
<dbReference type="PROSITE" id="PS51755">
    <property type="entry name" value="OMPR_PHOB"/>
    <property type="match status" value="1"/>
</dbReference>
<dbReference type="SMART" id="SM00862">
    <property type="entry name" value="Trans_reg_C"/>
    <property type="match status" value="1"/>
</dbReference>
<evidence type="ECO:0000256" key="5">
    <source>
        <dbReference type="ARBA" id="ARBA00023163"/>
    </source>
</evidence>
<dbReference type="PROSITE" id="PS50110">
    <property type="entry name" value="RESPONSE_REGULATORY"/>
    <property type="match status" value="1"/>
</dbReference>
<feature type="domain" description="Response regulatory" evidence="8">
    <location>
        <begin position="15"/>
        <end position="129"/>
    </location>
</feature>
<dbReference type="eggNOG" id="COG0745">
    <property type="taxonomic scope" value="Bacteria"/>
</dbReference>
<dbReference type="GO" id="GO:0005829">
    <property type="term" value="C:cytosol"/>
    <property type="evidence" value="ECO:0007669"/>
    <property type="project" value="TreeGrafter"/>
</dbReference>
<dbReference type="PANTHER" id="PTHR48111">
    <property type="entry name" value="REGULATOR OF RPOS"/>
    <property type="match status" value="1"/>
</dbReference>
<dbReference type="HOGENOM" id="CLU_1228668_0_0_7"/>
<dbReference type="Pfam" id="PF00486">
    <property type="entry name" value="Trans_reg_C"/>
    <property type="match status" value="1"/>
</dbReference>
<keyword evidence="11" id="KW-1185">Reference proteome</keyword>
<keyword evidence="5" id="KW-0804">Transcription</keyword>
<evidence type="ECO:0000256" key="4">
    <source>
        <dbReference type="ARBA" id="ARBA00023125"/>
    </source>
</evidence>
<dbReference type="GO" id="GO:0000156">
    <property type="term" value="F:phosphorelay response regulator activity"/>
    <property type="evidence" value="ECO:0007669"/>
    <property type="project" value="TreeGrafter"/>
</dbReference>
<dbReference type="Gene3D" id="1.10.10.10">
    <property type="entry name" value="Winged helix-like DNA-binding domain superfamily/Winged helix DNA-binding domain"/>
    <property type="match status" value="1"/>
</dbReference>